<evidence type="ECO:0000313" key="2">
    <source>
        <dbReference type="EMBL" id="CAF9937089.1"/>
    </source>
</evidence>
<gene>
    <name evidence="2" type="ORF">IMSHALPRED_011019</name>
</gene>
<comment type="caution">
    <text evidence="2">The sequence shown here is derived from an EMBL/GenBank/DDBJ whole genome shotgun (WGS) entry which is preliminary data.</text>
</comment>
<name>A0A8H3J062_9LECA</name>
<proteinExistence type="predicted"/>
<feature type="compositionally biased region" description="Gly residues" evidence="1">
    <location>
        <begin position="115"/>
        <end position="129"/>
    </location>
</feature>
<evidence type="ECO:0000313" key="3">
    <source>
        <dbReference type="Proteomes" id="UP000664534"/>
    </source>
</evidence>
<keyword evidence="3" id="KW-1185">Reference proteome</keyword>
<organism evidence="2 3">
    <name type="scientific">Imshaugia aleurites</name>
    <dbReference type="NCBI Taxonomy" id="172621"/>
    <lineage>
        <taxon>Eukaryota</taxon>
        <taxon>Fungi</taxon>
        <taxon>Dikarya</taxon>
        <taxon>Ascomycota</taxon>
        <taxon>Pezizomycotina</taxon>
        <taxon>Lecanoromycetes</taxon>
        <taxon>OSLEUM clade</taxon>
        <taxon>Lecanoromycetidae</taxon>
        <taxon>Lecanorales</taxon>
        <taxon>Lecanorineae</taxon>
        <taxon>Parmeliaceae</taxon>
        <taxon>Imshaugia</taxon>
    </lineage>
</organism>
<dbReference type="OrthoDB" id="3944128at2759"/>
<dbReference type="AlphaFoldDB" id="A0A8H3J062"/>
<evidence type="ECO:0000256" key="1">
    <source>
        <dbReference type="SAM" id="MobiDB-lite"/>
    </source>
</evidence>
<reference evidence="2" key="1">
    <citation type="submission" date="2021-03" db="EMBL/GenBank/DDBJ databases">
        <authorList>
            <person name="Tagirdzhanova G."/>
        </authorList>
    </citation>
    <scope>NUCLEOTIDE SEQUENCE</scope>
</reference>
<protein>
    <submittedName>
        <fullName evidence="2">Uncharacterized protein</fullName>
    </submittedName>
</protein>
<dbReference type="Proteomes" id="UP000664534">
    <property type="component" value="Unassembled WGS sequence"/>
</dbReference>
<sequence>MAMDSQSVYVIFTSFYLYDGCGTKLLEASEDITTSFAPDQLSTVATAPGGTLTTEIFDFDDLPCPPAGVQVPAGQPYRPLLAPPAFITGIPGWNPAFDDCSPGDGIDPPTALTTGVGGLPGPGFPGGGIPRRDVRALAPPNVAPRAPKETAAPPA</sequence>
<dbReference type="EMBL" id="CAJPDT010000096">
    <property type="protein sequence ID" value="CAF9937089.1"/>
    <property type="molecule type" value="Genomic_DNA"/>
</dbReference>
<accession>A0A8H3J062</accession>
<feature type="region of interest" description="Disordered" evidence="1">
    <location>
        <begin position="98"/>
        <end position="155"/>
    </location>
</feature>